<dbReference type="Proteomes" id="UP000663836">
    <property type="component" value="Unassembled WGS sequence"/>
</dbReference>
<dbReference type="SUPFAM" id="SSF49899">
    <property type="entry name" value="Concanavalin A-like lectins/glucanases"/>
    <property type="match status" value="1"/>
</dbReference>
<name>A0A819YGK4_9BILA</name>
<comment type="caution">
    <text evidence="1">The sequence shown here is derived from an EMBL/GenBank/DDBJ whole genome shotgun (WGS) entry which is preliminary data.</text>
</comment>
<organism evidence="1 2">
    <name type="scientific">Rotaria sordida</name>
    <dbReference type="NCBI Taxonomy" id="392033"/>
    <lineage>
        <taxon>Eukaryota</taxon>
        <taxon>Metazoa</taxon>
        <taxon>Spiralia</taxon>
        <taxon>Gnathifera</taxon>
        <taxon>Rotifera</taxon>
        <taxon>Eurotatoria</taxon>
        <taxon>Bdelloidea</taxon>
        <taxon>Philodinida</taxon>
        <taxon>Philodinidae</taxon>
        <taxon>Rotaria</taxon>
    </lineage>
</organism>
<dbReference type="InterPro" id="IPR013320">
    <property type="entry name" value="ConA-like_dom_sf"/>
</dbReference>
<evidence type="ECO:0000313" key="2">
    <source>
        <dbReference type="Proteomes" id="UP000663836"/>
    </source>
</evidence>
<dbReference type="AlphaFoldDB" id="A0A819YGK4"/>
<dbReference type="Gene3D" id="2.60.120.200">
    <property type="match status" value="1"/>
</dbReference>
<proteinExistence type="predicted"/>
<reference evidence="1" key="1">
    <citation type="submission" date="2021-02" db="EMBL/GenBank/DDBJ databases">
        <authorList>
            <person name="Nowell W R."/>
        </authorList>
    </citation>
    <scope>NUCLEOTIDE SEQUENCE</scope>
</reference>
<protein>
    <recommendedName>
        <fullName evidence="3">LamG domain-containing protein</fullName>
    </recommendedName>
</protein>
<evidence type="ECO:0008006" key="3">
    <source>
        <dbReference type="Google" id="ProtNLM"/>
    </source>
</evidence>
<gene>
    <name evidence="1" type="ORF">JBS370_LOCUS34354</name>
</gene>
<dbReference type="Pfam" id="PF13385">
    <property type="entry name" value="Laminin_G_3"/>
    <property type="match status" value="1"/>
</dbReference>
<dbReference type="EMBL" id="CAJOBD010010809">
    <property type="protein sequence ID" value="CAF4158262.1"/>
    <property type="molecule type" value="Genomic_DNA"/>
</dbReference>
<sequence>MSLNLRNARFVLSFDSMNSNNITLTGSTLVSSNEWVHVTVVYDATLFQQQIYVDGQIDALSNGIVNSYQGVSLSSTIIGRSSSLAYGTGYFQW</sequence>
<evidence type="ECO:0000313" key="1">
    <source>
        <dbReference type="EMBL" id="CAF4158262.1"/>
    </source>
</evidence>
<accession>A0A819YGK4</accession>